<feature type="domain" description="DM13" evidence="2">
    <location>
        <begin position="56"/>
        <end position="148"/>
    </location>
</feature>
<comment type="caution">
    <text evidence="3">The sequence shown here is derived from an EMBL/GenBank/DDBJ whole genome shotgun (WGS) entry which is preliminary data.</text>
</comment>
<dbReference type="PROSITE" id="PS51549">
    <property type="entry name" value="DM13"/>
    <property type="match status" value="2"/>
</dbReference>
<evidence type="ECO:0000256" key="1">
    <source>
        <dbReference type="SAM" id="SignalP"/>
    </source>
</evidence>
<dbReference type="Pfam" id="PF10517">
    <property type="entry name" value="DM13"/>
    <property type="match status" value="2"/>
</dbReference>
<gene>
    <name evidence="3" type="ORF">HXK00_03175</name>
</gene>
<reference evidence="3" key="1">
    <citation type="submission" date="2020-04" db="EMBL/GenBank/DDBJ databases">
        <title>Deep metagenomics examines the oral microbiome during advanced dental caries in children, revealing novel taxa and co-occurrences with host molecules.</title>
        <authorList>
            <person name="Baker J.L."/>
            <person name="Morton J.T."/>
            <person name="Dinis M."/>
            <person name="Alvarez R."/>
            <person name="Tran N.C."/>
            <person name="Knight R."/>
            <person name="Edlund A."/>
        </authorList>
    </citation>
    <scope>NUCLEOTIDE SEQUENCE</scope>
    <source>
        <strain evidence="3">JCVI_23_bin.16</strain>
    </source>
</reference>
<proteinExistence type="predicted"/>
<dbReference type="EMBL" id="JABZFV010000044">
    <property type="protein sequence ID" value="MBF0934632.1"/>
    <property type="molecule type" value="Genomic_DNA"/>
</dbReference>
<evidence type="ECO:0000259" key="2">
    <source>
        <dbReference type="PROSITE" id="PS51549"/>
    </source>
</evidence>
<keyword evidence="1" id="KW-0732">Signal</keyword>
<organism evidence="3 4">
    <name type="scientific">Abiotrophia defectiva</name>
    <name type="common">Streptococcus defectivus</name>
    <dbReference type="NCBI Taxonomy" id="46125"/>
    <lineage>
        <taxon>Bacteria</taxon>
        <taxon>Bacillati</taxon>
        <taxon>Bacillota</taxon>
        <taxon>Bacilli</taxon>
        <taxon>Lactobacillales</taxon>
        <taxon>Aerococcaceae</taxon>
        <taxon>Abiotrophia</taxon>
    </lineage>
</organism>
<accession>A0A929MNU2</accession>
<protein>
    <submittedName>
        <fullName evidence="3">DM13 domain-containing protein</fullName>
    </submittedName>
</protein>
<dbReference type="Proteomes" id="UP000757900">
    <property type="component" value="Unassembled WGS sequence"/>
</dbReference>
<evidence type="ECO:0000313" key="3">
    <source>
        <dbReference type="EMBL" id="MBF0934632.1"/>
    </source>
</evidence>
<feature type="signal peptide" evidence="1">
    <location>
        <begin position="1"/>
        <end position="31"/>
    </location>
</feature>
<feature type="chain" id="PRO_5036897861" evidence="1">
    <location>
        <begin position="32"/>
        <end position="255"/>
    </location>
</feature>
<feature type="domain" description="DM13" evidence="2">
    <location>
        <begin position="163"/>
        <end position="255"/>
    </location>
</feature>
<sequence>MSTKHTLTKLSLVALLSLGLGAGSLSQVVLAEESSASSSQMPDDKQKDEMNQALVGQLMGQGKHKVMGMAKVTTKEVVLTGFSSDEAPDLNAYLTKDGDVEHGLKLGKVDAKGAIQGYKLDKVDLSQYNTLTIHCDQVNETFGSAMLTKFSDGAMDQAMKRMGELMGANGKMVMGSVSIEKNQLKLSNFKSDKAPDLHVLLSKDGKLETAVEVGAVDSDMMEQSYDLNGLKADGYNKVLIYCVEAHEVFGQADLK</sequence>
<dbReference type="AlphaFoldDB" id="A0A929MNU2"/>
<dbReference type="InterPro" id="IPR019545">
    <property type="entry name" value="DM13_domain"/>
</dbReference>
<evidence type="ECO:0000313" key="4">
    <source>
        <dbReference type="Proteomes" id="UP000757900"/>
    </source>
</evidence>
<name>A0A929MNU2_ABIDE</name>